<sequence length="528" mass="58424">MDALGLLVSLIIDTSASWLRMFAALFISVIVSIFVGIWAARSRGAERVIIPILDIFQTLPILAFFPFVIFVVVATLPGMIGINAAVIFLIVTSMVWNITFGVYESIKAMPKEFLEVASLYRMGLLDRLRRIFIPATMPRVVEQSVLSWSIGLFYLVTSEIFSTGNANYAVKYGIGVAITKFALSGNTEAYALALAVFIAFVIATRFLFFMPLERRYSRYMKSASKQGGAIAKMITFAKRRIFTAQRRPGTGAPKPEKPRMQKSAAVRPVDKVPKEERLGRNYRAFYYAVALAVLAAVLSYLYLYYPQLLGYEALALMSLVVSFTRVWGVFAIILAIALPLCAYLVFISKHQNTYLLVFQVVASIPATILLPVLVVALEGYPLHSELVAIVVYFLSGIWYVIFSIIASTRTLSPSVLEVKKLFGIKGTTAFRKIYLMAMLPGVITGAVTGIAAEWNASIVAEYFTSTAIGNGAVITAVHTGIGRLLDVSLGTGNLTLMLIALLNLTVMIILINKFVWKRFYKKIEKVYE</sequence>
<keyword evidence="3 5" id="KW-1133">Transmembrane helix</keyword>
<dbReference type="SUPFAM" id="SSF161098">
    <property type="entry name" value="MetI-like"/>
    <property type="match status" value="2"/>
</dbReference>
<dbReference type="CDD" id="cd06261">
    <property type="entry name" value="TM_PBP2"/>
    <property type="match status" value="2"/>
</dbReference>
<evidence type="ECO:0000313" key="7">
    <source>
        <dbReference type="EMBL" id="EET90055.1"/>
    </source>
</evidence>
<feature type="transmembrane region" description="Helical" evidence="5">
    <location>
        <begin position="189"/>
        <end position="212"/>
    </location>
</feature>
<feature type="transmembrane region" description="Helical" evidence="5">
    <location>
        <begin position="494"/>
        <end position="515"/>
    </location>
</feature>
<dbReference type="Gene3D" id="1.10.3720.10">
    <property type="entry name" value="MetI-like"/>
    <property type="match status" value="2"/>
</dbReference>
<feature type="domain" description="ABC transmembrane type-1" evidence="6">
    <location>
        <begin position="14"/>
        <end position="211"/>
    </location>
</feature>
<dbReference type="PROSITE" id="PS50928">
    <property type="entry name" value="ABC_TM1"/>
    <property type="match status" value="2"/>
</dbReference>
<name>C7DHF3_MICA2</name>
<dbReference type="EMBL" id="GG697240">
    <property type="protein sequence ID" value="EET90055.1"/>
    <property type="molecule type" value="Genomic_DNA"/>
</dbReference>
<organism evidence="7 8">
    <name type="scientific">Candidatus Micrarchaeum acidiphilum ARMAN-2</name>
    <dbReference type="NCBI Taxonomy" id="425595"/>
    <lineage>
        <taxon>Archaea</taxon>
        <taxon>Candidatus Micrarchaeota</taxon>
        <taxon>Candidatus Micrarchaeia</taxon>
        <taxon>Candidatus Micrarchaeales</taxon>
        <taxon>Candidatus Micrarchaeaceae</taxon>
        <taxon>Candidatus Micrarchaeum</taxon>
    </lineage>
</organism>
<evidence type="ECO:0000313" key="8">
    <source>
        <dbReference type="Proteomes" id="UP000332487"/>
    </source>
</evidence>
<keyword evidence="5" id="KW-0813">Transport</keyword>
<dbReference type="GO" id="GO:0005886">
    <property type="term" value="C:plasma membrane"/>
    <property type="evidence" value="ECO:0007669"/>
    <property type="project" value="UniProtKB-SubCell"/>
</dbReference>
<feature type="transmembrane region" description="Helical" evidence="5">
    <location>
        <begin position="52"/>
        <end position="74"/>
    </location>
</feature>
<feature type="transmembrane region" description="Helical" evidence="5">
    <location>
        <begin position="20"/>
        <end position="40"/>
    </location>
</feature>
<gene>
    <name evidence="7" type="ORF">UNLARM2_0497</name>
</gene>
<reference evidence="7 8" key="2">
    <citation type="journal article" date="2010" name="Proc. Natl. Acad. Sci. U.S.A.">
        <title>Enigmatic, ultrasmall, uncultivated Archaea.</title>
        <authorList>
            <person name="Baker B.J."/>
            <person name="Comolli L.R."/>
            <person name="Dick G.J."/>
            <person name="Hauser L.J."/>
            <person name="Hyatt D."/>
            <person name="Dill B.D."/>
            <person name="Land M.L."/>
            <person name="Verberkmoes N.C."/>
            <person name="Hettich R.L."/>
            <person name="Banfield J.F."/>
        </authorList>
    </citation>
    <scope>NUCLEOTIDE SEQUENCE [LARGE SCALE GENOMIC DNA]</scope>
    <source>
        <strain evidence="7">ARMAN-2</strain>
    </source>
</reference>
<dbReference type="PANTHER" id="PTHR42744:SF1">
    <property type="entry name" value="BINDING-PROTEIN-DEPENDENT TRANSPORT SYSTEMS INNER MEMBRANE COMPONENT"/>
    <property type="match status" value="1"/>
</dbReference>
<dbReference type="PANTHER" id="PTHR42744">
    <property type="entry name" value="BINDING-PROTEIN-DEPENDENT TRANSPORT SYSTEMS INNER MEMBRANE COMPONENT"/>
    <property type="match status" value="1"/>
</dbReference>
<feature type="transmembrane region" description="Helical" evidence="5">
    <location>
        <begin position="389"/>
        <end position="412"/>
    </location>
</feature>
<accession>C7DHF3</accession>
<feature type="transmembrane region" description="Helical" evidence="5">
    <location>
        <begin position="131"/>
        <end position="156"/>
    </location>
</feature>
<dbReference type="GO" id="GO:0055085">
    <property type="term" value="P:transmembrane transport"/>
    <property type="evidence" value="ECO:0007669"/>
    <property type="project" value="InterPro"/>
</dbReference>
<evidence type="ECO:0000256" key="3">
    <source>
        <dbReference type="ARBA" id="ARBA00022989"/>
    </source>
</evidence>
<feature type="transmembrane region" description="Helical" evidence="5">
    <location>
        <begin position="325"/>
        <end position="347"/>
    </location>
</feature>
<keyword evidence="4 5" id="KW-0472">Membrane</keyword>
<dbReference type="AlphaFoldDB" id="C7DHF3"/>
<keyword evidence="8" id="KW-1185">Reference proteome</keyword>
<dbReference type="InterPro" id="IPR035906">
    <property type="entry name" value="MetI-like_sf"/>
</dbReference>
<evidence type="ECO:0000259" key="6">
    <source>
        <dbReference type="PROSITE" id="PS50928"/>
    </source>
</evidence>
<comment type="similarity">
    <text evidence="5">Belongs to the binding-protein-dependent transport system permease family.</text>
</comment>
<evidence type="ECO:0000256" key="5">
    <source>
        <dbReference type="RuleBase" id="RU363032"/>
    </source>
</evidence>
<evidence type="ECO:0000256" key="1">
    <source>
        <dbReference type="ARBA" id="ARBA00004141"/>
    </source>
</evidence>
<protein>
    <submittedName>
        <fullName evidence="7">Binding-protein-dependent transport systems inner membrane component</fullName>
    </submittedName>
</protein>
<reference evidence="7 8" key="1">
    <citation type="journal article" date="2009" name="Genome Biol.">
        <title>Community-wide analysis of microbial genome sequence signatures.</title>
        <authorList>
            <person name="Dick G.J."/>
            <person name="Andersson A.F."/>
            <person name="Baker B.J."/>
            <person name="Simmons S.L."/>
            <person name="Thomas B.C."/>
            <person name="Yelton A.P."/>
            <person name="Banfield J.F."/>
        </authorList>
    </citation>
    <scope>NUCLEOTIDE SEQUENCE [LARGE SCALE GENOMIC DNA]</scope>
    <source>
        <strain evidence="7">ARMAN-2</strain>
    </source>
</reference>
<comment type="subcellular location">
    <subcellularLocation>
        <location evidence="5">Cell membrane</location>
        <topology evidence="5">Multi-pass membrane protein</topology>
    </subcellularLocation>
    <subcellularLocation>
        <location evidence="1">Membrane</location>
        <topology evidence="1">Multi-pass membrane protein</topology>
    </subcellularLocation>
</comment>
<feature type="transmembrane region" description="Helical" evidence="5">
    <location>
        <begin position="354"/>
        <end position="377"/>
    </location>
</feature>
<feature type="transmembrane region" description="Helical" evidence="5">
    <location>
        <begin position="80"/>
        <end position="103"/>
    </location>
</feature>
<proteinExistence type="inferred from homology"/>
<evidence type="ECO:0000256" key="2">
    <source>
        <dbReference type="ARBA" id="ARBA00022692"/>
    </source>
</evidence>
<feature type="transmembrane region" description="Helical" evidence="5">
    <location>
        <begin position="433"/>
        <end position="452"/>
    </location>
</feature>
<feature type="transmembrane region" description="Helical" evidence="5">
    <location>
        <begin position="284"/>
        <end position="305"/>
    </location>
</feature>
<dbReference type="Pfam" id="PF00528">
    <property type="entry name" value="BPD_transp_1"/>
    <property type="match status" value="2"/>
</dbReference>
<dbReference type="Proteomes" id="UP000332487">
    <property type="component" value="Unassembled WGS sequence"/>
</dbReference>
<keyword evidence="2 5" id="KW-0812">Transmembrane</keyword>
<feature type="domain" description="ABC transmembrane type-1" evidence="6">
    <location>
        <begin position="321"/>
        <end position="515"/>
    </location>
</feature>
<evidence type="ECO:0000256" key="4">
    <source>
        <dbReference type="ARBA" id="ARBA00023136"/>
    </source>
</evidence>
<dbReference type="InterPro" id="IPR000515">
    <property type="entry name" value="MetI-like"/>
</dbReference>